<keyword evidence="1" id="KW-0812">Transmembrane</keyword>
<accession>A0A378B1Y8</accession>
<proteinExistence type="predicted"/>
<dbReference type="Proteomes" id="UP000255382">
    <property type="component" value="Unassembled WGS sequence"/>
</dbReference>
<gene>
    <name evidence="2" type="primary">sotB_2</name>
    <name evidence="2" type="ORF">NCTC5050_04114</name>
</gene>
<reference evidence="2 3" key="1">
    <citation type="submission" date="2018-06" db="EMBL/GenBank/DDBJ databases">
        <authorList>
            <consortium name="Pathogen Informatics"/>
            <person name="Doyle S."/>
        </authorList>
    </citation>
    <scope>NUCLEOTIDE SEQUENCE [LARGE SCALE GENOMIC DNA]</scope>
    <source>
        <strain evidence="2 3">NCTC5050</strain>
    </source>
</reference>
<organism evidence="2 3">
    <name type="scientific">Klebsiella pneumoniae subsp. ozaenae</name>
    <dbReference type="NCBI Taxonomy" id="574"/>
    <lineage>
        <taxon>Bacteria</taxon>
        <taxon>Pseudomonadati</taxon>
        <taxon>Pseudomonadota</taxon>
        <taxon>Gammaproteobacteria</taxon>
        <taxon>Enterobacterales</taxon>
        <taxon>Enterobacteriaceae</taxon>
        <taxon>Klebsiella/Raoultella group</taxon>
        <taxon>Klebsiella</taxon>
        <taxon>Klebsiella pneumoniae complex</taxon>
    </lineage>
</organism>
<dbReference type="EMBL" id="UGLZ01000005">
    <property type="protein sequence ID" value="STV27035.1"/>
    <property type="molecule type" value="Genomic_DNA"/>
</dbReference>
<evidence type="ECO:0000313" key="3">
    <source>
        <dbReference type="Proteomes" id="UP000255382"/>
    </source>
</evidence>
<feature type="transmembrane region" description="Helical" evidence="1">
    <location>
        <begin position="79"/>
        <end position="101"/>
    </location>
</feature>
<protein>
    <submittedName>
        <fullName evidence="2">Sugar efflux transporter</fullName>
    </submittedName>
</protein>
<keyword evidence="1" id="KW-1133">Transmembrane helix</keyword>
<sequence>MTTNTVSRKVAVATCRDVGPSPRFIFNTTEFAPVGLLSDIADSFGMETAPGGHDADHLRMGGGVNVAAVYAADQQKWSAGGLLIGLFILFIASHVLFVFCLEF</sequence>
<keyword evidence="1" id="KW-0472">Membrane</keyword>
<dbReference type="AlphaFoldDB" id="A0A378B1Y8"/>
<name>A0A378B1Y8_KLEPO</name>
<evidence type="ECO:0000313" key="2">
    <source>
        <dbReference type="EMBL" id="STV27035.1"/>
    </source>
</evidence>
<keyword evidence="3" id="KW-1185">Reference proteome</keyword>
<evidence type="ECO:0000256" key="1">
    <source>
        <dbReference type="SAM" id="Phobius"/>
    </source>
</evidence>